<protein>
    <submittedName>
        <fullName evidence="1">Uncharacterized protein</fullName>
    </submittedName>
</protein>
<dbReference type="EMBL" id="CAOJ01000028">
    <property type="protein sequence ID" value="CCO26004.1"/>
    <property type="molecule type" value="Genomic_DNA"/>
</dbReference>
<name>M5BI17_THACB</name>
<organism evidence="1 2">
    <name type="scientific">Thanatephorus cucumeris (strain AG1-IB / isolate 7/3/14)</name>
    <name type="common">Lettuce bottom rot fungus</name>
    <name type="synonym">Rhizoctonia solani</name>
    <dbReference type="NCBI Taxonomy" id="1108050"/>
    <lineage>
        <taxon>Eukaryota</taxon>
        <taxon>Fungi</taxon>
        <taxon>Dikarya</taxon>
        <taxon>Basidiomycota</taxon>
        <taxon>Agaricomycotina</taxon>
        <taxon>Agaricomycetes</taxon>
        <taxon>Cantharellales</taxon>
        <taxon>Ceratobasidiaceae</taxon>
        <taxon>Rhizoctonia</taxon>
        <taxon>Rhizoctonia solani AG-1</taxon>
    </lineage>
</organism>
<dbReference type="Proteomes" id="UP000012065">
    <property type="component" value="Unassembled WGS sequence"/>
</dbReference>
<dbReference type="HOGENOM" id="CLU_2414818_0_0_1"/>
<evidence type="ECO:0000313" key="2">
    <source>
        <dbReference type="Proteomes" id="UP000012065"/>
    </source>
</evidence>
<gene>
    <name evidence="1" type="ORF">BN14_00018</name>
</gene>
<dbReference type="AlphaFoldDB" id="M5BI17"/>
<reference evidence="1 2" key="1">
    <citation type="journal article" date="2013" name="J. Biotechnol.">
        <title>Establishment and interpretation of the genome sequence of the phytopathogenic fungus Rhizoctonia solani AG1-IB isolate 7/3/14.</title>
        <authorList>
            <person name="Wibberg D.W."/>
            <person name="Jelonek L.J."/>
            <person name="Rupp O.R."/>
            <person name="Hennig M.H."/>
            <person name="Eikmeyer F.E."/>
            <person name="Goesmann A.G."/>
            <person name="Hartmann A.H."/>
            <person name="Borriss R.B."/>
            <person name="Grosch R.G."/>
            <person name="Puehler A.P."/>
            <person name="Schlueter A.S."/>
        </authorList>
    </citation>
    <scope>NUCLEOTIDE SEQUENCE [LARGE SCALE GENOMIC DNA]</scope>
    <source>
        <strain evidence="2">AG1-IB / isolate 7/3/14</strain>
    </source>
</reference>
<accession>M5BI17</accession>
<evidence type="ECO:0000313" key="1">
    <source>
        <dbReference type="EMBL" id="CCO26004.1"/>
    </source>
</evidence>
<proteinExistence type="predicted"/>
<comment type="caution">
    <text evidence="1">The sequence shown here is derived from an EMBL/GenBank/DDBJ whole genome shotgun (WGS) entry which is preliminary data.</text>
</comment>
<sequence>MSAVINPAIPTLGRRIHVKKLSEDGEETDESYWLWLEFPETIKGLRSKCMEAFEPPRDHMIRFIHDDQLLLFPKMLRSHQCLFASLARSAQY</sequence>